<proteinExistence type="predicted"/>
<dbReference type="InterPro" id="IPR034457">
    <property type="entry name" value="Organic_radical-activating"/>
</dbReference>
<comment type="cofactor">
    <cofactor evidence="1">
        <name>[4Fe-4S] cluster</name>
        <dbReference type="ChEBI" id="CHEBI:49883"/>
    </cofactor>
</comment>
<dbReference type="GO" id="GO:0043365">
    <property type="term" value="F:[formate-C-acetyltransferase]-activating enzyme activity"/>
    <property type="evidence" value="ECO:0007669"/>
    <property type="project" value="UniProtKB-EC"/>
</dbReference>
<dbReference type="PROSITE" id="PS51918">
    <property type="entry name" value="RADICAL_SAM"/>
    <property type="match status" value="1"/>
</dbReference>
<dbReference type="EC" id="1.97.1.4" evidence="8"/>
<evidence type="ECO:0000313" key="9">
    <source>
        <dbReference type="Proteomes" id="UP000680365"/>
    </source>
</evidence>
<evidence type="ECO:0000259" key="7">
    <source>
        <dbReference type="PROSITE" id="PS51918"/>
    </source>
</evidence>
<evidence type="ECO:0000256" key="1">
    <source>
        <dbReference type="ARBA" id="ARBA00001966"/>
    </source>
</evidence>
<dbReference type="InterPro" id="IPR013785">
    <property type="entry name" value="Aldolase_TIM"/>
</dbReference>
<keyword evidence="9" id="KW-1185">Reference proteome</keyword>
<keyword evidence="4" id="KW-0479">Metal-binding</keyword>
<keyword evidence="8" id="KW-0560">Oxidoreductase</keyword>
<dbReference type="CDD" id="cd01335">
    <property type="entry name" value="Radical_SAM"/>
    <property type="match status" value="1"/>
</dbReference>
<dbReference type="PANTHER" id="PTHR30352:SF13">
    <property type="entry name" value="GLYCYL-RADICAL ENZYME ACTIVATING ENZYME YJJW-RELATED"/>
    <property type="match status" value="1"/>
</dbReference>
<evidence type="ECO:0000256" key="5">
    <source>
        <dbReference type="ARBA" id="ARBA00023004"/>
    </source>
</evidence>
<dbReference type="RefSeq" id="WP_213349876.1">
    <property type="nucleotide sequence ID" value="NZ_JAEDAM010000097.1"/>
</dbReference>
<dbReference type="InterPro" id="IPR058240">
    <property type="entry name" value="rSAM_sf"/>
</dbReference>
<evidence type="ECO:0000256" key="2">
    <source>
        <dbReference type="ARBA" id="ARBA00022485"/>
    </source>
</evidence>
<dbReference type="InterPro" id="IPR012840">
    <property type="entry name" value="NrdG2"/>
</dbReference>
<accession>A0ABS5QMS7</accession>
<dbReference type="SUPFAM" id="SSF102114">
    <property type="entry name" value="Radical SAM enzymes"/>
    <property type="match status" value="1"/>
</dbReference>
<dbReference type="Pfam" id="PF04055">
    <property type="entry name" value="Radical_SAM"/>
    <property type="match status" value="1"/>
</dbReference>
<dbReference type="Proteomes" id="UP000680365">
    <property type="component" value="Unassembled WGS sequence"/>
</dbReference>
<dbReference type="PANTHER" id="PTHR30352">
    <property type="entry name" value="PYRUVATE FORMATE-LYASE-ACTIVATING ENZYME"/>
    <property type="match status" value="1"/>
</dbReference>
<name>A0ABS5QMS7_9BACT</name>
<keyword evidence="2" id="KW-0004">4Fe-4S</keyword>
<evidence type="ECO:0000256" key="4">
    <source>
        <dbReference type="ARBA" id="ARBA00022723"/>
    </source>
</evidence>
<dbReference type="InterPro" id="IPR007197">
    <property type="entry name" value="rSAM"/>
</dbReference>
<keyword evidence="5" id="KW-0408">Iron</keyword>
<evidence type="ECO:0000256" key="6">
    <source>
        <dbReference type="ARBA" id="ARBA00023014"/>
    </source>
</evidence>
<keyword evidence="6" id="KW-0411">Iron-sulfur</keyword>
<protein>
    <submittedName>
        <fullName evidence="8">Ribonucleotide reductase of class III (Anaerobic), activating protein</fullName>
        <ecNumber evidence="8">1.97.1.4</ecNumber>
    </submittedName>
</protein>
<dbReference type="NCBIfam" id="TIGR02495">
    <property type="entry name" value="NrdG2"/>
    <property type="match status" value="1"/>
</dbReference>
<feature type="domain" description="Radical SAM core" evidence="7">
    <location>
        <begin position="13"/>
        <end position="234"/>
    </location>
</feature>
<dbReference type="SFLD" id="SFLDG01094">
    <property type="entry name" value="Uncharacterised_Radical_SAM_Su"/>
    <property type="match status" value="1"/>
</dbReference>
<evidence type="ECO:0000256" key="3">
    <source>
        <dbReference type="ARBA" id="ARBA00022691"/>
    </source>
</evidence>
<keyword evidence="3" id="KW-0949">S-adenosyl-L-methionine</keyword>
<sequence>MLIGGINTFSMIDYPDKTSCIVFTVSCNLRCPFCHNPEFVLPEKIQEIKNDLIPQKVFLNFLEKRKGLLQGVSICGGEPTLQKDLFDFCEKIKEMGFLIKLDTNGQDPKILNELIKNKLIDYIAMDIKYPFYKYNEMLGVKNLNIESYKKSINIIINSNINYEFRTTVIKGFHSIEIFEDTVKEIKGANNFFIQNYQSGKTLDNDFTGKSFTNKELQDLQKIAYKYINNVGIRN</sequence>
<dbReference type="Gene3D" id="3.20.20.70">
    <property type="entry name" value="Aldolase class I"/>
    <property type="match status" value="1"/>
</dbReference>
<organism evidence="8 9">
    <name type="scientific">Candidatus Vampirococcus lugosii</name>
    <dbReference type="NCBI Taxonomy" id="2789015"/>
    <lineage>
        <taxon>Bacteria</taxon>
        <taxon>Candidatus Absconditibacteriota</taxon>
        <taxon>Vampirococcus</taxon>
    </lineage>
</organism>
<evidence type="ECO:0000313" key="8">
    <source>
        <dbReference type="EMBL" id="MBS8122448.1"/>
    </source>
</evidence>
<comment type="caution">
    <text evidence="8">The sequence shown here is derived from an EMBL/GenBank/DDBJ whole genome shotgun (WGS) entry which is preliminary data.</text>
</comment>
<dbReference type="EMBL" id="JAEDAM010000097">
    <property type="protein sequence ID" value="MBS8122448.1"/>
    <property type="molecule type" value="Genomic_DNA"/>
</dbReference>
<dbReference type="SFLD" id="SFLDS00029">
    <property type="entry name" value="Radical_SAM"/>
    <property type="match status" value="1"/>
</dbReference>
<gene>
    <name evidence="8" type="ORF">VAMP_6856n256</name>
</gene>
<reference evidence="8 9" key="1">
    <citation type="journal article" date="2021" name="Nat. Commun.">
        <title>Reductive evolution and unique predatory mode in the CPR bacterium Vampirococcus lugosii.</title>
        <authorList>
            <person name="Moreira D."/>
            <person name="Zivanovic Y."/>
            <person name="Lopez-Archilla A.I."/>
            <person name="Iniesto M."/>
            <person name="Lopez-Garcia P."/>
        </authorList>
    </citation>
    <scope>NUCLEOTIDE SEQUENCE [LARGE SCALE GENOMIC DNA]</scope>
    <source>
        <strain evidence="8">Chiprana</strain>
    </source>
</reference>